<evidence type="ECO:0000256" key="6">
    <source>
        <dbReference type="ARBA" id="ARBA00023242"/>
    </source>
</evidence>
<evidence type="ECO:0000256" key="5">
    <source>
        <dbReference type="ARBA" id="ARBA00023163"/>
    </source>
</evidence>
<protein>
    <submittedName>
        <fullName evidence="9">Uncharacterized protein</fullName>
    </submittedName>
</protein>
<dbReference type="GO" id="GO:0005634">
    <property type="term" value="C:nucleus"/>
    <property type="evidence" value="ECO:0007669"/>
    <property type="project" value="UniProtKB-SubCell"/>
</dbReference>
<feature type="domain" description="Myb-like" evidence="7">
    <location>
        <begin position="9"/>
        <end position="61"/>
    </location>
</feature>
<dbReference type="STRING" id="3871.A0A4P1RKS9"/>
<reference evidence="9 10" key="1">
    <citation type="journal article" date="2017" name="Plant Biotechnol. J.">
        <title>A comprehensive draft genome sequence for lupin (Lupinus angustifolius), an emerging health food: insights into plant-microbe interactions and legume evolution.</title>
        <authorList>
            <person name="Hane J.K."/>
            <person name="Ming Y."/>
            <person name="Kamphuis L.G."/>
            <person name="Nelson M.N."/>
            <person name="Garg G."/>
            <person name="Atkins C.A."/>
            <person name="Bayer P.E."/>
            <person name="Bravo A."/>
            <person name="Bringans S."/>
            <person name="Cannon S."/>
            <person name="Edwards D."/>
            <person name="Foley R."/>
            <person name="Gao L.L."/>
            <person name="Harrison M.J."/>
            <person name="Huang W."/>
            <person name="Hurgobin B."/>
            <person name="Li S."/>
            <person name="Liu C.W."/>
            <person name="McGrath A."/>
            <person name="Morahan G."/>
            <person name="Murray J."/>
            <person name="Weller J."/>
            <person name="Jian J."/>
            <person name="Singh K.B."/>
        </authorList>
    </citation>
    <scope>NUCLEOTIDE SEQUENCE [LARGE SCALE GENOMIC DNA]</scope>
    <source>
        <strain evidence="10">cv. Tanjil</strain>
        <tissue evidence="9">Whole plant</tissue>
    </source>
</reference>
<dbReference type="Gene3D" id="1.10.10.60">
    <property type="entry name" value="Homeodomain-like"/>
    <property type="match status" value="2"/>
</dbReference>
<dbReference type="GO" id="GO:0045893">
    <property type="term" value="P:positive regulation of DNA-templated transcription"/>
    <property type="evidence" value="ECO:0007669"/>
    <property type="project" value="UniProtKB-ARBA"/>
</dbReference>
<dbReference type="SUPFAM" id="SSF46689">
    <property type="entry name" value="Homeodomain-like"/>
    <property type="match status" value="1"/>
</dbReference>
<dbReference type="EMBL" id="CM007364">
    <property type="protein sequence ID" value="OIW12987.1"/>
    <property type="molecule type" value="Genomic_DNA"/>
</dbReference>
<feature type="domain" description="Myb-like" evidence="7">
    <location>
        <begin position="62"/>
        <end position="112"/>
    </location>
</feature>
<dbReference type="SMART" id="SM00717">
    <property type="entry name" value="SANT"/>
    <property type="match status" value="2"/>
</dbReference>
<gene>
    <name evidence="9" type="ORF">TanjilG_15436</name>
</gene>
<dbReference type="GO" id="GO:0006950">
    <property type="term" value="P:response to stress"/>
    <property type="evidence" value="ECO:0007669"/>
    <property type="project" value="UniProtKB-ARBA"/>
</dbReference>
<organism evidence="9 10">
    <name type="scientific">Lupinus angustifolius</name>
    <name type="common">Narrow-leaved blue lupine</name>
    <dbReference type="NCBI Taxonomy" id="3871"/>
    <lineage>
        <taxon>Eukaryota</taxon>
        <taxon>Viridiplantae</taxon>
        <taxon>Streptophyta</taxon>
        <taxon>Embryophyta</taxon>
        <taxon>Tracheophyta</taxon>
        <taxon>Spermatophyta</taxon>
        <taxon>Magnoliopsida</taxon>
        <taxon>eudicotyledons</taxon>
        <taxon>Gunneridae</taxon>
        <taxon>Pentapetalae</taxon>
        <taxon>rosids</taxon>
        <taxon>fabids</taxon>
        <taxon>Fabales</taxon>
        <taxon>Fabaceae</taxon>
        <taxon>Papilionoideae</taxon>
        <taxon>50 kb inversion clade</taxon>
        <taxon>genistoids sensu lato</taxon>
        <taxon>core genistoids</taxon>
        <taxon>Genisteae</taxon>
        <taxon>Lupinus</taxon>
    </lineage>
</organism>
<keyword evidence="6" id="KW-0539">Nucleus</keyword>
<dbReference type="Gramene" id="OIW12987">
    <property type="protein sequence ID" value="OIW12987"/>
    <property type="gene ID" value="TanjilG_15436"/>
</dbReference>
<name>A0A4P1RKS9_LUPAN</name>
<dbReference type="PROSITE" id="PS50090">
    <property type="entry name" value="MYB_LIKE"/>
    <property type="match status" value="2"/>
</dbReference>
<proteinExistence type="predicted"/>
<evidence type="ECO:0000313" key="10">
    <source>
        <dbReference type="Proteomes" id="UP000188354"/>
    </source>
</evidence>
<dbReference type="CDD" id="cd00167">
    <property type="entry name" value="SANT"/>
    <property type="match status" value="2"/>
</dbReference>
<evidence type="ECO:0000256" key="2">
    <source>
        <dbReference type="ARBA" id="ARBA00022737"/>
    </source>
</evidence>
<keyword evidence="2" id="KW-0677">Repeat</keyword>
<evidence type="ECO:0000256" key="1">
    <source>
        <dbReference type="ARBA" id="ARBA00004123"/>
    </source>
</evidence>
<feature type="domain" description="HTH myb-type" evidence="8">
    <location>
        <begin position="9"/>
        <end position="61"/>
    </location>
</feature>
<keyword evidence="10" id="KW-1185">Reference proteome</keyword>
<dbReference type="PANTHER" id="PTHR47999:SF91">
    <property type="entry name" value="TRANSCRIPTION FACTOR MYB111"/>
    <property type="match status" value="1"/>
</dbReference>
<dbReference type="InterPro" id="IPR015495">
    <property type="entry name" value="Myb_TF_plants"/>
</dbReference>
<keyword evidence="5" id="KW-0804">Transcription</keyword>
<evidence type="ECO:0000259" key="8">
    <source>
        <dbReference type="PROSITE" id="PS51294"/>
    </source>
</evidence>
<evidence type="ECO:0000259" key="7">
    <source>
        <dbReference type="PROSITE" id="PS50090"/>
    </source>
</evidence>
<keyword evidence="4" id="KW-0238">DNA-binding</keyword>
<dbReference type="InterPro" id="IPR001005">
    <property type="entry name" value="SANT/Myb"/>
</dbReference>
<dbReference type="FunFam" id="1.10.10.60:FF:000231">
    <property type="entry name" value="Myb transcription factor"/>
    <property type="match status" value="1"/>
</dbReference>
<dbReference type="PROSITE" id="PS51294">
    <property type="entry name" value="HTH_MYB"/>
    <property type="match status" value="2"/>
</dbReference>
<dbReference type="InterPro" id="IPR017930">
    <property type="entry name" value="Myb_dom"/>
</dbReference>
<dbReference type="Pfam" id="PF00249">
    <property type="entry name" value="Myb_DNA-binding"/>
    <property type="match status" value="2"/>
</dbReference>
<dbReference type="AlphaFoldDB" id="A0A4P1RKS9"/>
<feature type="domain" description="HTH myb-type" evidence="8">
    <location>
        <begin position="62"/>
        <end position="116"/>
    </location>
</feature>
<dbReference type="GO" id="GO:0043565">
    <property type="term" value="F:sequence-specific DNA binding"/>
    <property type="evidence" value="ECO:0007669"/>
    <property type="project" value="UniProtKB-ARBA"/>
</dbReference>
<dbReference type="Proteomes" id="UP000188354">
    <property type="component" value="Chromosome LG04"/>
</dbReference>
<dbReference type="PANTHER" id="PTHR47999">
    <property type="entry name" value="TRANSCRIPTION FACTOR MYB8-RELATED-RELATED"/>
    <property type="match status" value="1"/>
</dbReference>
<sequence>MGRTPCCEKVGLKKGRWTEEEDDILRKFIQKNGEGSWRSLPKNAGLLRCGKSCRLRWINYLRGNLKRGNISAEEEDTIVKLHASFGNRWSLIATHLPGRTDNEIKNYWNSHLSRKIYSFRKLATTTDTNPTPKLIIPPKRRSGRTSRWAMKKNKTYTQKATRIPKQIIPQQNINEATQQKENNNINETAVEVPLPPTPLLERESDFMAFDPDAEDKLEFCDEPSFYEDGKRLDSNYSLNYSSGDMDISFPMEEVKTLMHDILLDGEKQISDHMIEGLYYQQVDEFINDSGGALSYGDQDIMDNCVVEPCGISSEDSGAIKAMNGGYSETSNEVDDLCRDKMQTIEDLNSGCVNLITRSTGENGEWFYDNLDWENVMAFTNYGDNNESDAREYKEDLLTWLWKDDDWESDCNTLGEIDPQAQNDMVAWFLS</sequence>
<evidence type="ECO:0000256" key="4">
    <source>
        <dbReference type="ARBA" id="ARBA00023125"/>
    </source>
</evidence>
<dbReference type="InterPro" id="IPR009057">
    <property type="entry name" value="Homeodomain-like_sf"/>
</dbReference>
<dbReference type="GO" id="GO:0046148">
    <property type="term" value="P:pigment biosynthetic process"/>
    <property type="evidence" value="ECO:0007669"/>
    <property type="project" value="UniProtKB-ARBA"/>
</dbReference>
<keyword evidence="3" id="KW-0805">Transcription regulation</keyword>
<comment type="subcellular location">
    <subcellularLocation>
        <location evidence="1">Nucleus</location>
    </subcellularLocation>
</comment>
<accession>A0A4P1RKS9</accession>
<evidence type="ECO:0000313" key="9">
    <source>
        <dbReference type="EMBL" id="OIW12987.1"/>
    </source>
</evidence>
<evidence type="ECO:0000256" key="3">
    <source>
        <dbReference type="ARBA" id="ARBA00023015"/>
    </source>
</evidence>
<dbReference type="FunFam" id="1.10.10.60:FF:000121">
    <property type="entry name" value="Myb transcription factor"/>
    <property type="match status" value="1"/>
</dbReference>